<accession>A0ACC1T703</accession>
<organism evidence="1 2">
    <name type="scientific">Phlebia brevispora</name>
    <dbReference type="NCBI Taxonomy" id="194682"/>
    <lineage>
        <taxon>Eukaryota</taxon>
        <taxon>Fungi</taxon>
        <taxon>Dikarya</taxon>
        <taxon>Basidiomycota</taxon>
        <taxon>Agaricomycotina</taxon>
        <taxon>Agaricomycetes</taxon>
        <taxon>Polyporales</taxon>
        <taxon>Meruliaceae</taxon>
        <taxon>Phlebia</taxon>
    </lineage>
</organism>
<dbReference type="Proteomes" id="UP001148662">
    <property type="component" value="Unassembled WGS sequence"/>
</dbReference>
<reference evidence="1" key="1">
    <citation type="submission" date="2022-07" db="EMBL/GenBank/DDBJ databases">
        <title>Genome Sequence of Phlebia brevispora.</title>
        <authorList>
            <person name="Buettner E."/>
        </authorList>
    </citation>
    <scope>NUCLEOTIDE SEQUENCE</scope>
    <source>
        <strain evidence="1">MPL23</strain>
    </source>
</reference>
<name>A0ACC1T703_9APHY</name>
<sequence length="826" mass="92304">MSFFSRCLYLYLHHARVHRQYSGFTVVVPSLADETIHSAEEECQALWQVPPLEKDNLVQTRLRRGDSIPNEAISNLNVLNEVVLEFKSSRDMLDFARQIPTLKMLRIWFSLQCWAGGGGLQIKTARQENWLTKLTTQHVWLPLQTSALLDAFHEKNLDTYIALVSELYSRKTMGDISEESNKQDERHEDAASTSPPLETISSCLSKIPHNIYAPVVLPFDFSAQLGGKRAEDQETPYCRPLMFPHITLYWKQSPSFIAPFPHRPFSASVIFPFILSPVEIPMPDFNPVNVYSSELKRHANEWLGHALWYPDSSPNEVEIGDVGYIHEGRFMQMFNVITEAGFLPDEQKPQGFKPLHYHSSLNDCRENYLTGAIPSKSVKVTEGGIAVQGGHAGSGVNLGYYFECSSHQGAILHLNAPADMKSVQPNDVFPSYMKAHHRSWIDFLQTVRQIKRDVSEVLLVRGHVKASGWAVAAFQSKARRLGGSITANFAPAQNAGLALSIYHNTGMMRAFHYGPNVSVQSILSGSDQDVPSKNQCVFLRYYKIRYRFGLFPDVMQAAAGPAPLPDRPPEEGPQAVLASDDMEVDTEVTEPHEPAVLAVDELLDHILNYSTADIAIASDGEVEMLLGHENRDDIANYLRINQPVIIVDEDKVGRLSLESLVLGLQRQRRALAAQDNEEEADAKKRQGLVESQAVEEKAILASGKSLRWLDTVFRDTMEEGVSISSFSISNNSKYVLTGLDNDNIVLWDMYTGQQVLEYNGHEETVLAVAFSPDGTKFVSGGADSKARLWDVETHNSTVLEGHSDWVYCVAWAPDGKTIATGSFDYM</sequence>
<gene>
    <name evidence="1" type="ORF">NM688_g2957</name>
</gene>
<proteinExistence type="predicted"/>
<dbReference type="EMBL" id="JANHOG010000402">
    <property type="protein sequence ID" value="KAJ3554729.1"/>
    <property type="molecule type" value="Genomic_DNA"/>
</dbReference>
<evidence type="ECO:0000313" key="1">
    <source>
        <dbReference type="EMBL" id="KAJ3554729.1"/>
    </source>
</evidence>
<keyword evidence="2" id="KW-1185">Reference proteome</keyword>
<comment type="caution">
    <text evidence="1">The sequence shown here is derived from an EMBL/GenBank/DDBJ whole genome shotgun (WGS) entry which is preliminary data.</text>
</comment>
<evidence type="ECO:0000313" key="2">
    <source>
        <dbReference type="Proteomes" id="UP001148662"/>
    </source>
</evidence>
<protein>
    <submittedName>
        <fullName evidence="1">Uncharacterized protein</fullName>
    </submittedName>
</protein>